<dbReference type="Pfam" id="PF05572">
    <property type="entry name" value="Peptidase_M43"/>
    <property type="match status" value="1"/>
</dbReference>
<dbReference type="EMBL" id="SSNZ01000003">
    <property type="protein sequence ID" value="THF50645.1"/>
    <property type="molecule type" value="Genomic_DNA"/>
</dbReference>
<evidence type="ECO:0000313" key="11">
    <source>
        <dbReference type="Proteomes" id="UP000307507"/>
    </source>
</evidence>
<evidence type="ECO:0000256" key="4">
    <source>
        <dbReference type="ARBA" id="ARBA00022729"/>
    </source>
</evidence>
<gene>
    <name evidence="10" type="ORF">E6C50_10295</name>
</gene>
<reference evidence="10 11" key="1">
    <citation type="submission" date="2019-04" db="EMBL/GenBank/DDBJ databases">
        <title>Flavobacterium sp. nov. isolated from construction timber.</title>
        <authorList>
            <person name="Lin S.-Y."/>
            <person name="Chang C.-T."/>
            <person name="Young C.-C."/>
        </authorList>
    </citation>
    <scope>NUCLEOTIDE SEQUENCE [LARGE SCALE GENOMIC DNA]</scope>
    <source>
        <strain evidence="10 11">CC-CTC003</strain>
    </source>
</reference>
<sequence length="351" mass="40549">MNKYYTAKTGNVKNPAISAKIGNSRILFKNVDLIIKKGTTSKYNYNVAEQERLFESEADISYNDDETMQVVYVHSLAKYYPRAPSERVIRGMSKNGGVTILNSDYTIFSYSRMFNDDLNVYGSPGSTLAHEFGHYFYLDHPFLGGCNNIAGGDQVYDTPPAEGALWYLNDPGGPNERGIDNPCENPPVCNGQRRQIENIMDYGPCRWFFTEGQVARMKRRIETKESLYESIWVHDISVDPNEVNITVYDQRDKDLRKKREAINDEFSIRMLYPNTQNAYYNLEVVSDQPEKATIRIFDIHSNLLYKAYYSIDEGLNHFPIKPRFFKKRGLYLVTYISDDGRYEKIKFLGSQ</sequence>
<keyword evidence="6" id="KW-0862">Zinc</keyword>
<evidence type="ECO:0000256" key="1">
    <source>
        <dbReference type="ARBA" id="ARBA00008721"/>
    </source>
</evidence>
<keyword evidence="8" id="KW-1015">Disulfide bond</keyword>
<keyword evidence="3" id="KW-0479">Metal-binding</keyword>
<accession>A0A4S3ZXP9</accession>
<evidence type="ECO:0000259" key="9">
    <source>
        <dbReference type="Pfam" id="PF05572"/>
    </source>
</evidence>
<dbReference type="AlphaFoldDB" id="A0A4S3ZXP9"/>
<dbReference type="GO" id="GO:0046872">
    <property type="term" value="F:metal ion binding"/>
    <property type="evidence" value="ECO:0007669"/>
    <property type="project" value="UniProtKB-KW"/>
</dbReference>
<evidence type="ECO:0000256" key="2">
    <source>
        <dbReference type="ARBA" id="ARBA00022670"/>
    </source>
</evidence>
<evidence type="ECO:0000313" key="10">
    <source>
        <dbReference type="EMBL" id="THF50645.1"/>
    </source>
</evidence>
<proteinExistence type="inferred from homology"/>
<dbReference type="PANTHER" id="PTHR47466">
    <property type="match status" value="1"/>
</dbReference>
<organism evidence="10 11">
    <name type="scientific">Flavobacterium supellecticarium</name>
    <dbReference type="NCBI Taxonomy" id="2565924"/>
    <lineage>
        <taxon>Bacteria</taxon>
        <taxon>Pseudomonadati</taxon>
        <taxon>Bacteroidota</taxon>
        <taxon>Flavobacteriia</taxon>
        <taxon>Flavobacteriales</taxon>
        <taxon>Flavobacteriaceae</taxon>
        <taxon>Flavobacterium</taxon>
    </lineage>
</organism>
<keyword evidence="4" id="KW-0732">Signal</keyword>
<evidence type="ECO:0000256" key="5">
    <source>
        <dbReference type="ARBA" id="ARBA00022801"/>
    </source>
</evidence>
<evidence type="ECO:0000256" key="8">
    <source>
        <dbReference type="ARBA" id="ARBA00023157"/>
    </source>
</evidence>
<comment type="similarity">
    <text evidence="1">Belongs to the peptidase M43B family.</text>
</comment>
<dbReference type="Proteomes" id="UP000307507">
    <property type="component" value="Unassembled WGS sequence"/>
</dbReference>
<evidence type="ECO:0000256" key="7">
    <source>
        <dbReference type="ARBA" id="ARBA00023049"/>
    </source>
</evidence>
<evidence type="ECO:0000256" key="3">
    <source>
        <dbReference type="ARBA" id="ARBA00022723"/>
    </source>
</evidence>
<dbReference type="Gene3D" id="3.40.390.10">
    <property type="entry name" value="Collagenase (Catalytic Domain)"/>
    <property type="match status" value="1"/>
</dbReference>
<dbReference type="OrthoDB" id="6278496at2"/>
<dbReference type="InterPro" id="IPR008754">
    <property type="entry name" value="Peptidase_M43"/>
</dbReference>
<comment type="caution">
    <text evidence="10">The sequence shown here is derived from an EMBL/GenBank/DDBJ whole genome shotgun (WGS) entry which is preliminary data.</text>
</comment>
<dbReference type="PANTHER" id="PTHR47466:SF1">
    <property type="entry name" value="METALLOPROTEASE MEP1 (AFU_ORTHOLOGUE AFUA_1G07730)-RELATED"/>
    <property type="match status" value="1"/>
</dbReference>
<dbReference type="GO" id="GO:0008237">
    <property type="term" value="F:metallopeptidase activity"/>
    <property type="evidence" value="ECO:0007669"/>
    <property type="project" value="UniProtKB-KW"/>
</dbReference>
<feature type="domain" description="Peptidase M43 pregnancy-associated plasma-A" evidence="9">
    <location>
        <begin position="90"/>
        <end position="221"/>
    </location>
</feature>
<protein>
    <recommendedName>
        <fullName evidence="9">Peptidase M43 pregnancy-associated plasma-A domain-containing protein</fullName>
    </recommendedName>
</protein>
<evidence type="ECO:0000256" key="6">
    <source>
        <dbReference type="ARBA" id="ARBA00022833"/>
    </source>
</evidence>
<dbReference type="GO" id="GO:0006508">
    <property type="term" value="P:proteolysis"/>
    <property type="evidence" value="ECO:0007669"/>
    <property type="project" value="UniProtKB-KW"/>
</dbReference>
<dbReference type="InterPro" id="IPR024079">
    <property type="entry name" value="MetalloPept_cat_dom_sf"/>
</dbReference>
<keyword evidence="5" id="KW-0378">Hydrolase</keyword>
<keyword evidence="11" id="KW-1185">Reference proteome</keyword>
<keyword evidence="2" id="KW-0645">Protease</keyword>
<keyword evidence="7" id="KW-0482">Metalloprotease</keyword>
<dbReference type="SUPFAM" id="SSF55486">
    <property type="entry name" value="Metalloproteases ('zincins'), catalytic domain"/>
    <property type="match status" value="1"/>
</dbReference>
<name>A0A4S3ZXP9_9FLAO</name>